<dbReference type="PANTHER" id="PTHR30383">
    <property type="entry name" value="THIOESTERASE 1/PROTEASE 1/LYSOPHOSPHOLIPASE L1"/>
    <property type="match status" value="1"/>
</dbReference>
<accession>A0ABP8TDH9</accession>
<dbReference type="InterPro" id="IPR001919">
    <property type="entry name" value="CBD2"/>
</dbReference>
<dbReference type="Gene3D" id="2.60.40.290">
    <property type="match status" value="1"/>
</dbReference>
<dbReference type="SUPFAM" id="SSF49384">
    <property type="entry name" value="Carbohydrate-binding domain"/>
    <property type="match status" value="1"/>
</dbReference>
<dbReference type="InterPro" id="IPR008965">
    <property type="entry name" value="CBM2/CBM3_carb-bd_dom_sf"/>
</dbReference>
<dbReference type="EMBL" id="BAABHJ010000002">
    <property type="protein sequence ID" value="GAA4601831.1"/>
    <property type="molecule type" value="Genomic_DNA"/>
</dbReference>
<organism evidence="2 3">
    <name type="scientific">Actinoallomurus liliacearum</name>
    <dbReference type="NCBI Taxonomy" id="1080073"/>
    <lineage>
        <taxon>Bacteria</taxon>
        <taxon>Bacillati</taxon>
        <taxon>Actinomycetota</taxon>
        <taxon>Actinomycetes</taxon>
        <taxon>Streptosporangiales</taxon>
        <taxon>Thermomonosporaceae</taxon>
        <taxon>Actinoallomurus</taxon>
    </lineage>
</organism>
<dbReference type="RefSeq" id="WP_345347510.1">
    <property type="nucleotide sequence ID" value="NZ_BAABHJ010000002.1"/>
</dbReference>
<evidence type="ECO:0000313" key="2">
    <source>
        <dbReference type="EMBL" id="GAA4601831.1"/>
    </source>
</evidence>
<dbReference type="PROSITE" id="PS51173">
    <property type="entry name" value="CBM2"/>
    <property type="match status" value="1"/>
</dbReference>
<evidence type="ECO:0000313" key="3">
    <source>
        <dbReference type="Proteomes" id="UP001500212"/>
    </source>
</evidence>
<dbReference type="Proteomes" id="UP001500212">
    <property type="component" value="Unassembled WGS sequence"/>
</dbReference>
<dbReference type="PANTHER" id="PTHR30383:SF5">
    <property type="entry name" value="SGNH HYDROLASE-TYPE ESTERASE DOMAIN-CONTAINING PROTEIN"/>
    <property type="match status" value="1"/>
</dbReference>
<reference evidence="3" key="1">
    <citation type="journal article" date="2019" name="Int. J. Syst. Evol. Microbiol.">
        <title>The Global Catalogue of Microorganisms (GCM) 10K type strain sequencing project: providing services to taxonomists for standard genome sequencing and annotation.</title>
        <authorList>
            <consortium name="The Broad Institute Genomics Platform"/>
            <consortium name="The Broad Institute Genome Sequencing Center for Infectious Disease"/>
            <person name="Wu L."/>
            <person name="Ma J."/>
        </authorList>
    </citation>
    <scope>NUCLEOTIDE SEQUENCE [LARGE SCALE GENOMIC DNA]</scope>
    <source>
        <strain evidence="3">JCM 17938</strain>
    </source>
</reference>
<gene>
    <name evidence="2" type="ORF">GCM10023195_04990</name>
</gene>
<dbReference type="InterPro" id="IPR013830">
    <property type="entry name" value="SGNH_hydro"/>
</dbReference>
<dbReference type="InterPro" id="IPR012291">
    <property type="entry name" value="CBM2_carb-bd_dom_sf"/>
</dbReference>
<protein>
    <recommendedName>
        <fullName evidence="1">CBM2 domain-containing protein</fullName>
    </recommendedName>
</protein>
<dbReference type="Pfam" id="PF00553">
    <property type="entry name" value="CBM_2"/>
    <property type="match status" value="1"/>
</dbReference>
<dbReference type="CDD" id="cd01833">
    <property type="entry name" value="XynB_like"/>
    <property type="match status" value="1"/>
</dbReference>
<dbReference type="Pfam" id="PF13472">
    <property type="entry name" value="Lipase_GDSL_2"/>
    <property type="match status" value="1"/>
</dbReference>
<dbReference type="SUPFAM" id="SSF52266">
    <property type="entry name" value="SGNH hydrolase"/>
    <property type="match status" value="1"/>
</dbReference>
<dbReference type="Gene3D" id="3.40.50.1110">
    <property type="entry name" value="SGNH hydrolase"/>
    <property type="match status" value="1"/>
</dbReference>
<name>A0ABP8TDH9_9ACTN</name>
<sequence>MRRRVFLWWTGAVAMLVLVAGALSGVGVGSAYAESNGGVRVMPLGDSITDGFTVPGGYRTGLWQRFANDGYRVDFVGSLSNGPAALGDHDHEGHSGWRIDQIDANVVTWLRTYTPHTVLLHIGTNDVLQNHDLAGAPARLSALLDHITATVPTAEVFVATIIPLADSGQEANARTFNAAIPGVVQSKVNAGEHLHLVDMHAALTTADLADGIHPNATGYDKMAADWYSALKSVPGSIGDADGGNGGGATPPPGGCAAKYTVAGQWSGGFQASVTVTAGSSAIAGWTVTWHYAGGQSVTQAWNATVNSSGSTITAHNVGYNGALGAGASTDFGFTGSGSGGEVPALTCTAG</sequence>
<proteinExistence type="predicted"/>
<comment type="caution">
    <text evidence="2">The sequence shown here is derived from an EMBL/GenBank/DDBJ whole genome shotgun (WGS) entry which is preliminary data.</text>
</comment>
<dbReference type="InterPro" id="IPR051532">
    <property type="entry name" value="Ester_Hydrolysis_Enzymes"/>
</dbReference>
<dbReference type="SMART" id="SM00637">
    <property type="entry name" value="CBD_II"/>
    <property type="match status" value="1"/>
</dbReference>
<feature type="domain" description="CBM2" evidence="1">
    <location>
        <begin position="248"/>
        <end position="350"/>
    </location>
</feature>
<evidence type="ECO:0000259" key="1">
    <source>
        <dbReference type="PROSITE" id="PS51173"/>
    </source>
</evidence>
<keyword evidence="3" id="KW-1185">Reference proteome</keyword>
<dbReference type="InterPro" id="IPR036514">
    <property type="entry name" value="SGNH_hydro_sf"/>
</dbReference>